<dbReference type="InterPro" id="IPR011009">
    <property type="entry name" value="Kinase-like_dom_sf"/>
</dbReference>
<keyword evidence="3" id="KW-0547">Nucleotide-binding</keyword>
<evidence type="ECO:0000313" key="9">
    <source>
        <dbReference type="Proteomes" id="UP000515123"/>
    </source>
</evidence>
<reference evidence="9" key="1">
    <citation type="journal article" date="2015" name="Nat. Genet.">
        <title>The pineapple genome and the evolution of CAM photosynthesis.</title>
        <authorList>
            <person name="Ming R."/>
            <person name="VanBuren R."/>
            <person name="Wai C.M."/>
            <person name="Tang H."/>
            <person name="Schatz M.C."/>
            <person name="Bowers J.E."/>
            <person name="Lyons E."/>
            <person name="Wang M.L."/>
            <person name="Chen J."/>
            <person name="Biggers E."/>
            <person name="Zhang J."/>
            <person name="Huang L."/>
            <person name="Zhang L."/>
            <person name="Miao W."/>
            <person name="Zhang J."/>
            <person name="Ye Z."/>
            <person name="Miao C."/>
            <person name="Lin Z."/>
            <person name="Wang H."/>
            <person name="Zhou H."/>
            <person name="Yim W.C."/>
            <person name="Priest H.D."/>
            <person name="Zheng C."/>
            <person name="Woodhouse M."/>
            <person name="Edger P.P."/>
            <person name="Guyot R."/>
            <person name="Guo H.B."/>
            <person name="Guo H."/>
            <person name="Zheng G."/>
            <person name="Singh R."/>
            <person name="Sharma A."/>
            <person name="Min X."/>
            <person name="Zheng Y."/>
            <person name="Lee H."/>
            <person name="Gurtowski J."/>
            <person name="Sedlazeck F.J."/>
            <person name="Harkess A."/>
            <person name="McKain M.R."/>
            <person name="Liao Z."/>
            <person name="Fang J."/>
            <person name="Liu J."/>
            <person name="Zhang X."/>
            <person name="Zhang Q."/>
            <person name="Hu W."/>
            <person name="Qin Y."/>
            <person name="Wang K."/>
            <person name="Chen L.Y."/>
            <person name="Shirley N."/>
            <person name="Lin Y.R."/>
            <person name="Liu L.Y."/>
            <person name="Hernandez A.G."/>
            <person name="Wright C.L."/>
            <person name="Bulone V."/>
            <person name="Tuskan G.A."/>
            <person name="Heath K."/>
            <person name="Zee F."/>
            <person name="Moore P.H."/>
            <person name="Sunkar R."/>
            <person name="Leebens-Mack J.H."/>
            <person name="Mockler T."/>
            <person name="Bennetzen J.L."/>
            <person name="Freeling M."/>
            <person name="Sankoff D."/>
            <person name="Paterson A.H."/>
            <person name="Zhu X."/>
            <person name="Yang X."/>
            <person name="Smith J.A."/>
            <person name="Cushman J.C."/>
            <person name="Paull R.E."/>
            <person name="Yu Q."/>
        </authorList>
    </citation>
    <scope>NUCLEOTIDE SEQUENCE [LARGE SCALE GENOMIC DNA]</scope>
    <source>
        <strain evidence="9">cv. F153</strain>
    </source>
</reference>
<dbReference type="RefSeq" id="XP_020089735.1">
    <property type="nucleotide sequence ID" value="XM_020234146.1"/>
</dbReference>
<dbReference type="PROSITE" id="PS50011">
    <property type="entry name" value="PROTEIN_KINASE_DOM"/>
    <property type="match status" value="1"/>
</dbReference>
<evidence type="ECO:0000256" key="6">
    <source>
        <dbReference type="ARBA" id="ARBA00047899"/>
    </source>
</evidence>
<protein>
    <recommendedName>
        <fullName evidence="1">non-specific serine/threonine protein kinase</fullName>
        <ecNumber evidence="1">2.7.11.1</ecNumber>
    </recommendedName>
</protein>
<keyword evidence="9" id="KW-1185">Reference proteome</keyword>
<dbReference type="InterPro" id="IPR008271">
    <property type="entry name" value="Ser/Thr_kinase_AS"/>
</dbReference>
<dbReference type="InterPro" id="IPR001245">
    <property type="entry name" value="Ser-Thr/Tyr_kinase_cat_dom"/>
</dbReference>
<evidence type="ECO:0000259" key="8">
    <source>
        <dbReference type="PROSITE" id="PS50011"/>
    </source>
</evidence>
<evidence type="ECO:0000256" key="1">
    <source>
        <dbReference type="ARBA" id="ARBA00012513"/>
    </source>
</evidence>
<dbReference type="FunFam" id="3.30.200.20:FF:000228">
    <property type="entry name" value="Serine/threonine-protein kinase BIK1"/>
    <property type="match status" value="1"/>
</dbReference>
<comment type="catalytic activity">
    <reaction evidence="6">
        <text>L-threonyl-[protein] + ATP = O-phospho-L-threonyl-[protein] + ADP + H(+)</text>
        <dbReference type="Rhea" id="RHEA:46608"/>
        <dbReference type="Rhea" id="RHEA-COMP:11060"/>
        <dbReference type="Rhea" id="RHEA-COMP:11605"/>
        <dbReference type="ChEBI" id="CHEBI:15378"/>
        <dbReference type="ChEBI" id="CHEBI:30013"/>
        <dbReference type="ChEBI" id="CHEBI:30616"/>
        <dbReference type="ChEBI" id="CHEBI:61977"/>
        <dbReference type="ChEBI" id="CHEBI:456216"/>
        <dbReference type="EC" id="2.7.11.1"/>
    </reaction>
</comment>
<dbReference type="CDD" id="cd14066">
    <property type="entry name" value="STKc_IRAK"/>
    <property type="match status" value="1"/>
</dbReference>
<dbReference type="AlphaFoldDB" id="A0A6P5F8W8"/>
<proteinExistence type="predicted"/>
<dbReference type="Gene3D" id="3.30.200.20">
    <property type="entry name" value="Phosphorylase Kinase, domain 1"/>
    <property type="match status" value="1"/>
</dbReference>
<keyword evidence="5" id="KW-0067">ATP-binding</keyword>
<dbReference type="InterPro" id="IPR000719">
    <property type="entry name" value="Prot_kinase_dom"/>
</dbReference>
<feature type="domain" description="Protein kinase" evidence="8">
    <location>
        <begin position="61"/>
        <end position="342"/>
    </location>
</feature>
<dbReference type="Gene3D" id="1.10.510.10">
    <property type="entry name" value="Transferase(Phosphotransferase) domain 1"/>
    <property type="match status" value="1"/>
</dbReference>
<evidence type="ECO:0000256" key="2">
    <source>
        <dbReference type="ARBA" id="ARBA00022679"/>
    </source>
</evidence>
<evidence type="ECO:0000256" key="3">
    <source>
        <dbReference type="ARBA" id="ARBA00022741"/>
    </source>
</evidence>
<comment type="catalytic activity">
    <reaction evidence="7">
        <text>L-seryl-[protein] + ATP = O-phospho-L-seryl-[protein] + ADP + H(+)</text>
        <dbReference type="Rhea" id="RHEA:17989"/>
        <dbReference type="Rhea" id="RHEA-COMP:9863"/>
        <dbReference type="Rhea" id="RHEA-COMP:11604"/>
        <dbReference type="ChEBI" id="CHEBI:15378"/>
        <dbReference type="ChEBI" id="CHEBI:29999"/>
        <dbReference type="ChEBI" id="CHEBI:30616"/>
        <dbReference type="ChEBI" id="CHEBI:83421"/>
        <dbReference type="ChEBI" id="CHEBI:456216"/>
        <dbReference type="EC" id="2.7.11.1"/>
    </reaction>
</comment>
<evidence type="ECO:0000256" key="7">
    <source>
        <dbReference type="ARBA" id="ARBA00048679"/>
    </source>
</evidence>
<gene>
    <name evidence="10" type="primary">LOC109711212</name>
</gene>
<dbReference type="Pfam" id="PF07714">
    <property type="entry name" value="PK_Tyr_Ser-Thr"/>
    <property type="match status" value="1"/>
</dbReference>
<dbReference type="InterPro" id="IPR050823">
    <property type="entry name" value="Plant_Ser_Thr_Prot_Kinase"/>
</dbReference>
<keyword evidence="4" id="KW-0418">Kinase</keyword>
<dbReference type="SUPFAM" id="SSF56112">
    <property type="entry name" value="Protein kinase-like (PK-like)"/>
    <property type="match status" value="1"/>
</dbReference>
<dbReference type="OrthoDB" id="4062651at2759"/>
<dbReference type="Gramene" id="Aco025391.1.mrna1">
    <property type="protein sequence ID" value="Aco025391.1.mrna1"/>
    <property type="gene ID" value="Aco025391.1.path1"/>
</dbReference>
<keyword evidence="2" id="KW-0808">Transferase</keyword>
<organism evidence="9 10">
    <name type="scientific">Ananas comosus</name>
    <name type="common">Pineapple</name>
    <name type="synonym">Ananas ananas</name>
    <dbReference type="NCBI Taxonomy" id="4615"/>
    <lineage>
        <taxon>Eukaryota</taxon>
        <taxon>Viridiplantae</taxon>
        <taxon>Streptophyta</taxon>
        <taxon>Embryophyta</taxon>
        <taxon>Tracheophyta</taxon>
        <taxon>Spermatophyta</taxon>
        <taxon>Magnoliopsida</taxon>
        <taxon>Liliopsida</taxon>
        <taxon>Poales</taxon>
        <taxon>Bromeliaceae</taxon>
        <taxon>Bromelioideae</taxon>
        <taxon>Ananas</taxon>
    </lineage>
</organism>
<sequence length="414" mass="46894">MSHSWKSYSLGCCGGVKRSEKKRRSATNKLAASPEDLPFTLAGSSLCAFTFAELKAATENFSNRNFIGSGGFGPVYKGFVDGKLRPELQEQEVAVKYLDKEGFQGHREWLAEVIFLGQLRHPNLVKLIGYCCEKEHRMLVYEYMARGSLESQLFNNLLLSLPWLKRLKIAVEAAKGLAFLHEAEKPVIYGDFKASNILLDSDYVAKLSDFGLAKDAPQGDATHITTRVMGTHGYAAPEYILTGHLTTRSDVYSFGVVLLELLTGRRCVDRTRRVREQNLVDWVKPYLKKPEKLNRVIDPNLEFHDSMEGPRRAALVAYQCLRSNPKSRPHMREVVQALEPLLDIKDGPIGPFVFTIYVDDSIEDDVEKIDRHCRHKKRFPKSAIYAEIALHRKKNGWYTKSLTDQQSSPNHCGE</sequence>
<reference evidence="10" key="2">
    <citation type="submission" date="2025-08" db="UniProtKB">
        <authorList>
            <consortium name="RefSeq"/>
        </authorList>
    </citation>
    <scope>IDENTIFICATION</scope>
    <source>
        <tissue evidence="10">Leaf</tissue>
    </source>
</reference>
<dbReference type="PROSITE" id="PS00108">
    <property type="entry name" value="PROTEIN_KINASE_ST"/>
    <property type="match status" value="1"/>
</dbReference>
<dbReference type="Proteomes" id="UP000515123">
    <property type="component" value="Linkage group 6"/>
</dbReference>
<dbReference type="GO" id="GO:0005524">
    <property type="term" value="F:ATP binding"/>
    <property type="evidence" value="ECO:0007669"/>
    <property type="project" value="UniProtKB-KW"/>
</dbReference>
<dbReference type="GeneID" id="109711212"/>
<dbReference type="GO" id="GO:0004674">
    <property type="term" value="F:protein serine/threonine kinase activity"/>
    <property type="evidence" value="ECO:0007669"/>
    <property type="project" value="UniProtKB-EC"/>
</dbReference>
<dbReference type="EC" id="2.7.11.1" evidence="1"/>
<name>A0A6P5F8W8_ANACO</name>
<dbReference type="PANTHER" id="PTHR45621">
    <property type="entry name" value="OS01G0588500 PROTEIN-RELATED"/>
    <property type="match status" value="1"/>
</dbReference>
<evidence type="ECO:0000256" key="4">
    <source>
        <dbReference type="ARBA" id="ARBA00022777"/>
    </source>
</evidence>
<accession>A0A6P5F8W8</accession>
<dbReference type="FunFam" id="1.10.510.10:FF:000095">
    <property type="entry name" value="protein STRUBBELIG-RECEPTOR FAMILY 8"/>
    <property type="match status" value="1"/>
</dbReference>
<evidence type="ECO:0000256" key="5">
    <source>
        <dbReference type="ARBA" id="ARBA00022840"/>
    </source>
</evidence>
<evidence type="ECO:0000313" key="10">
    <source>
        <dbReference type="RefSeq" id="XP_020089735.1"/>
    </source>
</evidence>